<feature type="transmembrane region" description="Helical" evidence="7">
    <location>
        <begin position="218"/>
        <end position="239"/>
    </location>
</feature>
<dbReference type="PANTHER" id="PTHR30213:SF0">
    <property type="entry name" value="UPF0761 MEMBRANE PROTEIN YIHY"/>
    <property type="match status" value="1"/>
</dbReference>
<proteinExistence type="inferred from homology"/>
<dbReference type="InterPro" id="IPR023679">
    <property type="entry name" value="UPF0761_bac"/>
</dbReference>
<dbReference type="EMBL" id="BAABWN010000001">
    <property type="protein sequence ID" value="GAA6166542.1"/>
    <property type="molecule type" value="Genomic_DNA"/>
</dbReference>
<feature type="transmembrane region" description="Helical" evidence="7">
    <location>
        <begin position="104"/>
        <end position="123"/>
    </location>
</feature>
<keyword evidence="2 7" id="KW-1003">Cell membrane</keyword>
<feature type="transmembrane region" description="Helical" evidence="7">
    <location>
        <begin position="144"/>
        <end position="169"/>
    </location>
</feature>
<dbReference type="Proteomes" id="UP001465153">
    <property type="component" value="Unassembled WGS sequence"/>
</dbReference>
<comment type="subcellular location">
    <subcellularLocation>
        <location evidence="1 7">Cell membrane</location>
        <topology evidence="1 7">Multi-pass membrane protein</topology>
    </subcellularLocation>
</comment>
<comment type="caution">
    <text evidence="8">The sequence shown here is derived from an EMBL/GenBank/DDBJ whole genome shotgun (WGS) entry which is preliminary data.</text>
</comment>
<keyword evidence="3" id="KW-0997">Cell inner membrane</keyword>
<evidence type="ECO:0000256" key="6">
    <source>
        <dbReference type="ARBA" id="ARBA00023136"/>
    </source>
</evidence>
<gene>
    <name evidence="8" type="ORF">NBRC116591_03520</name>
</gene>
<evidence type="ECO:0000313" key="8">
    <source>
        <dbReference type="EMBL" id="GAA6166542.1"/>
    </source>
</evidence>
<dbReference type="PANTHER" id="PTHR30213">
    <property type="entry name" value="INNER MEMBRANE PROTEIN YHJD"/>
    <property type="match status" value="1"/>
</dbReference>
<comment type="similarity">
    <text evidence="7">Belongs to the UPF0761 family.</text>
</comment>
<accession>A0ABQ0A4G9</accession>
<dbReference type="NCBIfam" id="TIGR00765">
    <property type="entry name" value="yihY_not_rbn"/>
    <property type="match status" value="1"/>
</dbReference>
<reference evidence="8 9" key="1">
    <citation type="submission" date="2024-04" db="EMBL/GenBank/DDBJ databases">
        <title>Draft genome sequence of Sessilibacter corallicola NBRC 116591.</title>
        <authorList>
            <person name="Miyakawa T."/>
            <person name="Kusuya Y."/>
            <person name="Miura T."/>
        </authorList>
    </citation>
    <scope>NUCLEOTIDE SEQUENCE [LARGE SCALE GENOMIC DNA]</scope>
    <source>
        <strain evidence="8 9">KU-00831-HH</strain>
    </source>
</reference>
<name>A0ABQ0A4G9_9GAMM</name>
<evidence type="ECO:0000313" key="9">
    <source>
        <dbReference type="Proteomes" id="UP001465153"/>
    </source>
</evidence>
<sequence>MNDKVADVKQGLQSAAKYLIKLSLEVYRQFMAKNCQRSAAALTYVSLFSLVPMLTVVYAMLSIIPSLQGMETQIQDFIFENLVPSSGQALQEYLSDFTNKARGLTLPGVAMLIVTAYLTLKTIEKNFNAIWGVTRGRSGVANFLLYWAVLSLGPLLMGGGLAMSTYLLSKKLMVDEYDPIGVFPLVLQYLPWLLSTGVFTLFYAAVPNCRVPIKDAFIGGALTALCFELAKDIFGVLVAKTSYQLIYGAFAIVPLFLLWTYVLWVLVLSGAVLVRSLSHLRAEVKSKGYPDSIAAVLALNTMHQAQANGRVTREKDLIALGIYPEQWFRLRIMLAKSRVITETQTGGFVIIRDLNAYTLEDLLRAVDDYRILPKPVNSSNQPAWTTTLFDRIRECDQTVGTKLDITLATLFSSAESKNIVSIK</sequence>
<dbReference type="InterPro" id="IPR017039">
    <property type="entry name" value="Virul_fac_BrkB"/>
</dbReference>
<evidence type="ECO:0000256" key="2">
    <source>
        <dbReference type="ARBA" id="ARBA00022475"/>
    </source>
</evidence>
<keyword evidence="9" id="KW-1185">Reference proteome</keyword>
<evidence type="ECO:0000256" key="3">
    <source>
        <dbReference type="ARBA" id="ARBA00022519"/>
    </source>
</evidence>
<evidence type="ECO:0000256" key="5">
    <source>
        <dbReference type="ARBA" id="ARBA00022989"/>
    </source>
</evidence>
<keyword evidence="5 7" id="KW-1133">Transmembrane helix</keyword>
<feature type="transmembrane region" description="Helical" evidence="7">
    <location>
        <begin position="39"/>
        <end position="61"/>
    </location>
</feature>
<feature type="transmembrane region" description="Helical" evidence="7">
    <location>
        <begin position="189"/>
        <end position="206"/>
    </location>
</feature>
<dbReference type="Pfam" id="PF03631">
    <property type="entry name" value="Virul_fac_BrkB"/>
    <property type="match status" value="1"/>
</dbReference>
<dbReference type="HAMAP" id="MF_00672">
    <property type="entry name" value="UPF0761"/>
    <property type="match status" value="1"/>
</dbReference>
<dbReference type="RefSeq" id="WP_233086431.1">
    <property type="nucleotide sequence ID" value="NZ_BAABWN010000001.1"/>
</dbReference>
<evidence type="ECO:0000256" key="4">
    <source>
        <dbReference type="ARBA" id="ARBA00022692"/>
    </source>
</evidence>
<protein>
    <recommendedName>
        <fullName evidence="7">UPF0761 membrane protein NBRC116591_03520</fullName>
    </recommendedName>
</protein>
<organism evidence="8 9">
    <name type="scientific">Sessilibacter corallicola</name>
    <dbReference type="NCBI Taxonomy" id="2904075"/>
    <lineage>
        <taxon>Bacteria</taxon>
        <taxon>Pseudomonadati</taxon>
        <taxon>Pseudomonadota</taxon>
        <taxon>Gammaproteobacteria</taxon>
        <taxon>Cellvibrionales</taxon>
        <taxon>Cellvibrionaceae</taxon>
        <taxon>Sessilibacter</taxon>
    </lineage>
</organism>
<evidence type="ECO:0000256" key="1">
    <source>
        <dbReference type="ARBA" id="ARBA00004651"/>
    </source>
</evidence>
<evidence type="ECO:0000256" key="7">
    <source>
        <dbReference type="HAMAP-Rule" id="MF_00672"/>
    </source>
</evidence>
<feature type="transmembrane region" description="Helical" evidence="7">
    <location>
        <begin position="245"/>
        <end position="274"/>
    </location>
</feature>
<keyword evidence="6 7" id="KW-0472">Membrane</keyword>
<keyword evidence="4 7" id="KW-0812">Transmembrane</keyword>